<dbReference type="AlphaFoldDB" id="A0A7S1T254"/>
<dbReference type="Pfam" id="PF08911">
    <property type="entry name" value="NUP50"/>
    <property type="match status" value="1"/>
</dbReference>
<evidence type="ECO:0000256" key="7">
    <source>
        <dbReference type="ARBA" id="ARBA00023010"/>
    </source>
</evidence>
<keyword evidence="4" id="KW-0509">mRNA transport</keyword>
<dbReference type="SUPFAM" id="SSF50729">
    <property type="entry name" value="PH domain-like"/>
    <property type="match status" value="1"/>
</dbReference>
<feature type="domain" description="RanBD1" evidence="11">
    <location>
        <begin position="224"/>
        <end position="361"/>
    </location>
</feature>
<evidence type="ECO:0000256" key="3">
    <source>
        <dbReference type="ARBA" id="ARBA00022737"/>
    </source>
</evidence>
<keyword evidence="7" id="KW-0811">Translocation</keyword>
<evidence type="ECO:0000313" key="12">
    <source>
        <dbReference type="EMBL" id="CAD9215319.1"/>
    </source>
</evidence>
<evidence type="ECO:0000256" key="8">
    <source>
        <dbReference type="ARBA" id="ARBA00023132"/>
    </source>
</evidence>
<dbReference type="PROSITE" id="PS50196">
    <property type="entry name" value="RANBD1"/>
    <property type="match status" value="1"/>
</dbReference>
<dbReference type="GO" id="GO:0015031">
    <property type="term" value="P:protein transport"/>
    <property type="evidence" value="ECO:0007669"/>
    <property type="project" value="UniProtKB-KW"/>
</dbReference>
<accession>A0A7S1T254</accession>
<dbReference type="Gene3D" id="2.30.29.30">
    <property type="entry name" value="Pleckstrin-homology domain (PH domain)/Phosphotyrosine-binding domain (PTB)"/>
    <property type="match status" value="1"/>
</dbReference>
<organism evidence="12">
    <name type="scientific">Tetraselmis chuii</name>
    <dbReference type="NCBI Taxonomy" id="63592"/>
    <lineage>
        <taxon>Eukaryota</taxon>
        <taxon>Viridiplantae</taxon>
        <taxon>Chlorophyta</taxon>
        <taxon>core chlorophytes</taxon>
        <taxon>Chlorodendrophyceae</taxon>
        <taxon>Chlorodendrales</taxon>
        <taxon>Chlorodendraceae</taxon>
        <taxon>Tetraselmis</taxon>
    </lineage>
</organism>
<name>A0A7S1T254_9CHLO</name>
<dbReference type="InterPro" id="IPR045255">
    <property type="entry name" value="RanBP1-like"/>
</dbReference>
<dbReference type="EMBL" id="HBGG01033531">
    <property type="protein sequence ID" value="CAD9215319.1"/>
    <property type="molecule type" value="Transcribed_RNA"/>
</dbReference>
<dbReference type="InterPro" id="IPR015007">
    <property type="entry name" value="NUP2/50/61"/>
</dbReference>
<feature type="compositionally biased region" description="Basic and acidic residues" evidence="10">
    <location>
        <begin position="397"/>
        <end position="412"/>
    </location>
</feature>
<dbReference type="InterPro" id="IPR011993">
    <property type="entry name" value="PH-like_dom_sf"/>
</dbReference>
<keyword evidence="2" id="KW-0813">Transport</keyword>
<sequence length="427" mass="43175">MEGGEPPAKKRGSERQISQLDPESDGEDEEPKGPFAKASEDVLKTRKIISVKRKAGGAGSGGPNPFSGVSLFGSTAAKPAEGEAKEGSAAATTSSAPLFGSFGAAAKTNPFAFAAAASSTASGFSSFVASAAQSGGLAGGSSPATTEATGATTPAAATEGAASAAAFSFSTTPASTEGNRFPSVQSVFGSSAAPAPSIFGSTALASSAPALGSTGTKTASPSVLSDEKQVTGEEEEAKGFAAEATLYEFDDNKTWKERGKGEMRVNLAASGQARFVMRQRGNLRLLMNANLWSGINIAIMDGGKGVTFAVVNAAAGVEEEEGGKPKEAETKLGTYAVRFKSKDHVSEFMAVVEANKSNGQKEANGEDATPGKNVGTVENKEGVETPAVEKGQEGTATEEKDKEETTAEKETPEGNAGAEKVSGEDAV</sequence>
<dbReference type="Pfam" id="PF00638">
    <property type="entry name" value="Ran_BP1"/>
    <property type="match status" value="1"/>
</dbReference>
<dbReference type="SMART" id="SM00160">
    <property type="entry name" value="RanBD"/>
    <property type="match status" value="1"/>
</dbReference>
<keyword evidence="8" id="KW-0906">Nuclear pore complex</keyword>
<dbReference type="PANTHER" id="PTHR23138:SF142">
    <property type="entry name" value="RAN-BINDING PROTEIN 3B-RELATED"/>
    <property type="match status" value="1"/>
</dbReference>
<keyword evidence="9" id="KW-0539">Nucleus</keyword>
<keyword evidence="5" id="KW-0653">Protein transport</keyword>
<proteinExistence type="predicted"/>
<dbReference type="InterPro" id="IPR000156">
    <property type="entry name" value="Ran_bind_dom"/>
</dbReference>
<feature type="region of interest" description="Disordered" evidence="10">
    <location>
        <begin position="210"/>
        <end position="237"/>
    </location>
</feature>
<evidence type="ECO:0000256" key="1">
    <source>
        <dbReference type="ARBA" id="ARBA00004567"/>
    </source>
</evidence>
<feature type="compositionally biased region" description="Basic residues" evidence="10">
    <location>
        <begin position="45"/>
        <end position="55"/>
    </location>
</feature>
<evidence type="ECO:0000259" key="11">
    <source>
        <dbReference type="PROSITE" id="PS50196"/>
    </source>
</evidence>
<reference evidence="12" key="1">
    <citation type="submission" date="2021-01" db="EMBL/GenBank/DDBJ databases">
        <authorList>
            <person name="Corre E."/>
            <person name="Pelletier E."/>
            <person name="Niang G."/>
            <person name="Scheremetjew M."/>
            <person name="Finn R."/>
            <person name="Kale V."/>
            <person name="Holt S."/>
            <person name="Cochrane G."/>
            <person name="Meng A."/>
            <person name="Brown T."/>
            <person name="Cohen L."/>
        </authorList>
    </citation>
    <scope>NUCLEOTIDE SEQUENCE</scope>
    <source>
        <strain evidence="12">PLY429</strain>
    </source>
</reference>
<protein>
    <recommendedName>
        <fullName evidence="11">RanBD1 domain-containing protein</fullName>
    </recommendedName>
</protein>
<keyword evidence="3" id="KW-0677">Repeat</keyword>
<feature type="compositionally biased region" description="Polar residues" evidence="10">
    <location>
        <begin position="213"/>
        <end position="223"/>
    </location>
</feature>
<feature type="region of interest" description="Disordered" evidence="10">
    <location>
        <begin position="356"/>
        <end position="427"/>
    </location>
</feature>
<comment type="subcellular location">
    <subcellularLocation>
        <location evidence="1">Nucleus</location>
        <location evidence="1">Nuclear pore complex</location>
    </subcellularLocation>
</comment>
<evidence type="ECO:0000256" key="4">
    <source>
        <dbReference type="ARBA" id="ARBA00022816"/>
    </source>
</evidence>
<evidence type="ECO:0000256" key="2">
    <source>
        <dbReference type="ARBA" id="ARBA00022448"/>
    </source>
</evidence>
<evidence type="ECO:0000256" key="6">
    <source>
        <dbReference type="ARBA" id="ARBA00022990"/>
    </source>
</evidence>
<feature type="region of interest" description="Disordered" evidence="10">
    <location>
        <begin position="136"/>
        <end position="156"/>
    </location>
</feature>
<evidence type="ECO:0000256" key="5">
    <source>
        <dbReference type="ARBA" id="ARBA00022927"/>
    </source>
</evidence>
<gene>
    <name evidence="12" type="ORF">TCHU04912_LOCUS17559</name>
</gene>
<feature type="region of interest" description="Disordered" evidence="10">
    <location>
        <begin position="1"/>
        <end position="92"/>
    </location>
</feature>
<keyword evidence="6" id="KW-0007">Acetylation</keyword>
<evidence type="ECO:0000256" key="9">
    <source>
        <dbReference type="ARBA" id="ARBA00023242"/>
    </source>
</evidence>
<dbReference type="PANTHER" id="PTHR23138">
    <property type="entry name" value="RAN BINDING PROTEIN"/>
    <property type="match status" value="1"/>
</dbReference>
<evidence type="ECO:0000256" key="10">
    <source>
        <dbReference type="SAM" id="MobiDB-lite"/>
    </source>
</evidence>
<dbReference type="GO" id="GO:0051028">
    <property type="term" value="P:mRNA transport"/>
    <property type="evidence" value="ECO:0007669"/>
    <property type="project" value="UniProtKB-KW"/>
</dbReference>
<dbReference type="GO" id="GO:0005643">
    <property type="term" value="C:nuclear pore"/>
    <property type="evidence" value="ECO:0007669"/>
    <property type="project" value="UniProtKB-SubCell"/>
</dbReference>